<accession>A0A845GRB0</accession>
<feature type="transmembrane region" description="Helical" evidence="2">
    <location>
        <begin position="21"/>
        <end position="39"/>
    </location>
</feature>
<dbReference type="AlphaFoldDB" id="A0A845GRB0"/>
<feature type="compositionally biased region" description="Pro residues" evidence="1">
    <location>
        <begin position="199"/>
        <end position="208"/>
    </location>
</feature>
<dbReference type="RefSeq" id="WP_161085008.1">
    <property type="nucleotide sequence ID" value="NZ_WWCX01000035.1"/>
</dbReference>
<gene>
    <name evidence="3" type="ORF">GTP90_18850</name>
</gene>
<protein>
    <submittedName>
        <fullName evidence="3">Conjugal transfer protein TraB</fullName>
    </submittedName>
</protein>
<feature type="compositionally biased region" description="Low complexity" evidence="1">
    <location>
        <begin position="158"/>
        <end position="169"/>
    </location>
</feature>
<dbReference type="Proteomes" id="UP000447355">
    <property type="component" value="Unassembled WGS sequence"/>
</dbReference>
<proteinExistence type="predicted"/>
<feature type="region of interest" description="Disordered" evidence="1">
    <location>
        <begin position="117"/>
        <end position="211"/>
    </location>
</feature>
<feature type="region of interest" description="Disordered" evidence="1">
    <location>
        <begin position="422"/>
        <end position="442"/>
    </location>
</feature>
<evidence type="ECO:0000313" key="4">
    <source>
        <dbReference type="Proteomes" id="UP000447355"/>
    </source>
</evidence>
<evidence type="ECO:0000256" key="2">
    <source>
        <dbReference type="SAM" id="Phobius"/>
    </source>
</evidence>
<keyword evidence="2" id="KW-0812">Transmembrane</keyword>
<dbReference type="CDD" id="cd16430">
    <property type="entry name" value="TraB"/>
    <property type="match status" value="1"/>
</dbReference>
<keyword evidence="2" id="KW-1133">Transmembrane helix</keyword>
<keyword evidence="2" id="KW-0472">Membrane</keyword>
<comment type="caution">
    <text evidence="3">The sequence shown here is derived from an EMBL/GenBank/DDBJ whole genome shotgun (WGS) entry which is preliminary data.</text>
</comment>
<name>A0A845GRB0_9BURK</name>
<evidence type="ECO:0000313" key="3">
    <source>
        <dbReference type="EMBL" id="MYM95922.1"/>
    </source>
</evidence>
<dbReference type="EMBL" id="WWCX01000035">
    <property type="protein sequence ID" value="MYM95922.1"/>
    <property type="molecule type" value="Genomic_DNA"/>
</dbReference>
<dbReference type="Pfam" id="PF03743">
    <property type="entry name" value="TrbI"/>
    <property type="match status" value="1"/>
</dbReference>
<feature type="compositionally biased region" description="Basic and acidic residues" evidence="1">
    <location>
        <begin position="430"/>
        <end position="442"/>
    </location>
</feature>
<reference evidence="3" key="1">
    <citation type="submission" date="2019-12" db="EMBL/GenBank/DDBJ databases">
        <title>Novel species isolated from a subtropical stream in China.</title>
        <authorList>
            <person name="Lu H."/>
        </authorList>
    </citation>
    <scope>NUCLEOTIDE SEQUENCE [LARGE SCALE GENOMIC DNA]</scope>
    <source>
        <strain evidence="3">FT81W</strain>
    </source>
</reference>
<evidence type="ECO:0000256" key="1">
    <source>
        <dbReference type="SAM" id="MobiDB-lite"/>
    </source>
</evidence>
<dbReference type="InterPro" id="IPR005498">
    <property type="entry name" value="T4SS_VirB10/TraB/TrbI"/>
</dbReference>
<organism evidence="3 4">
    <name type="scientific">Duganella vulcania</name>
    <dbReference type="NCBI Taxonomy" id="2692166"/>
    <lineage>
        <taxon>Bacteria</taxon>
        <taxon>Pseudomonadati</taxon>
        <taxon>Pseudomonadota</taxon>
        <taxon>Betaproteobacteria</taxon>
        <taxon>Burkholderiales</taxon>
        <taxon>Oxalobacteraceae</taxon>
        <taxon>Telluria group</taxon>
        <taxon>Duganella</taxon>
    </lineage>
</organism>
<sequence>MSALSRLRLAYDTMPHRRRQYLNLGAVLVAGSGALWFVFSLGQTQPVAERASKAGKSAPINLGIQVPGEIDPREAWLGTAGREVAQLKADVESQQRKETERRATEDALMRRLAELEQRGAAGAAQPAPQPALISTPPQPTGPVVAASSQSGGYPPASPMAMPSASAAAAGEDMRGPGAGAEAPIVRISLAPGNGKPAPRAAPPEPPAAIPRDDKEAAATSYLPVSFTSGLLLGGIDAPTGGQAQSNPLPILVRLTDNAVLPNRYRAEVKDCFVVAAGWGDISSERVYARTATLSCVRHDGTTLEMPIQGNLYGEDGKLGLRGRLVTKQGQLLANALRAGIVSGIGQGFAQGGTTFTNSPFGTLATSSGGTGEQVRRGVAGGVGRALDNLANYYIRLAEQTFPVVEVDAGRMVEVAITKGSSMPVAGGRVDTPDKDEGYHDED</sequence>